<evidence type="ECO:0000313" key="3">
    <source>
        <dbReference type="Proteomes" id="UP000070544"/>
    </source>
</evidence>
<gene>
    <name evidence="2" type="ORF">M427DRAFT_184242</name>
</gene>
<evidence type="ECO:0000256" key="1">
    <source>
        <dbReference type="SAM" id="MobiDB-lite"/>
    </source>
</evidence>
<dbReference type="EMBL" id="KQ965832">
    <property type="protein sequence ID" value="KXS10192.1"/>
    <property type="molecule type" value="Genomic_DNA"/>
</dbReference>
<keyword evidence="3" id="KW-1185">Reference proteome</keyword>
<proteinExistence type="predicted"/>
<reference evidence="2 3" key="1">
    <citation type="journal article" date="2015" name="Genome Biol. Evol.">
        <title>Phylogenomic analyses indicate that early fungi evolved digesting cell walls of algal ancestors of land plants.</title>
        <authorList>
            <person name="Chang Y."/>
            <person name="Wang S."/>
            <person name="Sekimoto S."/>
            <person name="Aerts A.L."/>
            <person name="Choi C."/>
            <person name="Clum A."/>
            <person name="LaButti K.M."/>
            <person name="Lindquist E.A."/>
            <person name="Yee Ngan C."/>
            <person name="Ohm R.A."/>
            <person name="Salamov A.A."/>
            <person name="Grigoriev I.V."/>
            <person name="Spatafora J.W."/>
            <person name="Berbee M.L."/>
        </authorList>
    </citation>
    <scope>NUCLEOTIDE SEQUENCE [LARGE SCALE GENOMIC DNA]</scope>
    <source>
        <strain evidence="2 3">JEL478</strain>
    </source>
</reference>
<name>A0A139A0D3_GONPJ</name>
<evidence type="ECO:0000313" key="2">
    <source>
        <dbReference type="EMBL" id="KXS10192.1"/>
    </source>
</evidence>
<feature type="region of interest" description="Disordered" evidence="1">
    <location>
        <begin position="206"/>
        <end position="248"/>
    </location>
</feature>
<sequence>ATPASAPAPRGPCTSTTATCESIDPAFRSCAVSQATNSWIHESISFIMSQSLSPIDWFNSIYHRDSDSYDPCDTESFFNWLVDFVDPFTRASKAQNQSARDEIYSIFDSPNQNYPHNPVLDNGNSPPRTWIREMISKIAVINDDASSIDQEDFHRCFNDLLSAYSQAMADPLFPQSKSPLCSSFESNLANGIYNLADLVAAVDDDGDLMWESDGDSDDDDDDMDEDDDSVSDDHDYEEVKDGEDSTRL</sequence>
<protein>
    <submittedName>
        <fullName evidence="2">Uncharacterized protein</fullName>
    </submittedName>
</protein>
<dbReference type="Proteomes" id="UP000070544">
    <property type="component" value="Unassembled WGS sequence"/>
</dbReference>
<feature type="compositionally biased region" description="Acidic residues" evidence="1">
    <location>
        <begin position="206"/>
        <end position="230"/>
    </location>
</feature>
<feature type="non-terminal residue" evidence="2">
    <location>
        <position position="1"/>
    </location>
</feature>
<accession>A0A139A0D3</accession>
<organism evidence="2 3">
    <name type="scientific">Gonapodya prolifera (strain JEL478)</name>
    <name type="common">Monoblepharis prolifera</name>
    <dbReference type="NCBI Taxonomy" id="1344416"/>
    <lineage>
        <taxon>Eukaryota</taxon>
        <taxon>Fungi</taxon>
        <taxon>Fungi incertae sedis</taxon>
        <taxon>Chytridiomycota</taxon>
        <taxon>Chytridiomycota incertae sedis</taxon>
        <taxon>Monoblepharidomycetes</taxon>
        <taxon>Monoblepharidales</taxon>
        <taxon>Gonapodyaceae</taxon>
        <taxon>Gonapodya</taxon>
    </lineage>
</organism>
<feature type="compositionally biased region" description="Basic and acidic residues" evidence="1">
    <location>
        <begin position="231"/>
        <end position="248"/>
    </location>
</feature>
<dbReference type="AlphaFoldDB" id="A0A139A0D3"/>